<organism evidence="2 3">
    <name type="scientific">Desertihabitans brevis</name>
    <dbReference type="NCBI Taxonomy" id="2268447"/>
    <lineage>
        <taxon>Bacteria</taxon>
        <taxon>Bacillati</taxon>
        <taxon>Actinomycetota</taxon>
        <taxon>Actinomycetes</taxon>
        <taxon>Propionibacteriales</taxon>
        <taxon>Propionibacteriaceae</taxon>
        <taxon>Desertihabitans</taxon>
    </lineage>
</organism>
<evidence type="ECO:0000313" key="3">
    <source>
        <dbReference type="Proteomes" id="UP000252770"/>
    </source>
</evidence>
<reference evidence="2 3" key="1">
    <citation type="submission" date="2018-07" db="EMBL/GenBank/DDBJ databases">
        <title>Desertimonas flava gen. nov. sp. nov.</title>
        <authorList>
            <person name="Liu S."/>
        </authorList>
    </citation>
    <scope>NUCLEOTIDE SEQUENCE [LARGE SCALE GENOMIC DNA]</scope>
    <source>
        <strain evidence="2 3">16Sb5-5</strain>
    </source>
</reference>
<evidence type="ECO:0000256" key="1">
    <source>
        <dbReference type="SAM" id="MobiDB-lite"/>
    </source>
</evidence>
<evidence type="ECO:0000313" key="2">
    <source>
        <dbReference type="EMBL" id="RCK68310.1"/>
    </source>
</evidence>
<dbReference type="AlphaFoldDB" id="A0A367YR88"/>
<dbReference type="EMBL" id="QOUI01000012">
    <property type="protein sequence ID" value="RCK68310.1"/>
    <property type="molecule type" value="Genomic_DNA"/>
</dbReference>
<feature type="region of interest" description="Disordered" evidence="1">
    <location>
        <begin position="1"/>
        <end position="26"/>
    </location>
</feature>
<dbReference type="Proteomes" id="UP000252770">
    <property type="component" value="Unassembled WGS sequence"/>
</dbReference>
<accession>A0A367YR88</accession>
<keyword evidence="3" id="KW-1185">Reference proteome</keyword>
<proteinExistence type="predicted"/>
<gene>
    <name evidence="2" type="ORF">DT076_16825</name>
</gene>
<name>A0A367YR88_9ACTN</name>
<dbReference type="RefSeq" id="WP_114127871.1">
    <property type="nucleotide sequence ID" value="NZ_QOUI01000012.1"/>
</dbReference>
<protein>
    <submittedName>
        <fullName evidence="2">Uncharacterized protein</fullName>
    </submittedName>
</protein>
<comment type="caution">
    <text evidence="2">The sequence shown here is derived from an EMBL/GenBank/DDBJ whole genome shotgun (WGS) entry which is preliminary data.</text>
</comment>
<sequence>MTGQQLKEQGISDVQAADTAPHRGHRQQIETVALALAKGGVDFTAEDVRRVLVLAGVGEPHSPNLLPSVFGSLASQRLIEPAGWTRATRRSRHAATLRVWRGPSTDAA</sequence>